<comment type="caution">
    <text evidence="2">The sequence shown here is derived from an EMBL/GenBank/DDBJ whole genome shotgun (WGS) entry which is preliminary data.</text>
</comment>
<keyword evidence="1" id="KW-0732">Signal</keyword>
<proteinExistence type="predicted"/>
<evidence type="ECO:0000313" key="2">
    <source>
        <dbReference type="EMBL" id="GAA6168880.1"/>
    </source>
</evidence>
<dbReference type="RefSeq" id="WP_353303576.1">
    <property type="nucleotide sequence ID" value="NZ_BAABWN010000008.1"/>
</dbReference>
<keyword evidence="3" id="KW-1185">Reference proteome</keyword>
<dbReference type="EMBL" id="BAABWN010000008">
    <property type="protein sequence ID" value="GAA6168880.1"/>
    <property type="molecule type" value="Genomic_DNA"/>
</dbReference>
<feature type="signal peptide" evidence="1">
    <location>
        <begin position="1"/>
        <end position="19"/>
    </location>
</feature>
<evidence type="ECO:0000313" key="3">
    <source>
        <dbReference type="Proteomes" id="UP001465153"/>
    </source>
</evidence>
<feature type="chain" id="PRO_5047322023" description="Lipoprotein" evidence="1">
    <location>
        <begin position="20"/>
        <end position="195"/>
    </location>
</feature>
<sequence>MKKIAALSLSLFVAGCSTLETVDAPATSSPAVASALECPGTTELPAQFKEFFEAVEDPELLNKALGEPDKGGLCKGQVYVSKVELPVNFFRAWNSTNPYSEFGRWWAFGIPEGSTSQYREDYEICFQWSPLDRLVSCPLKANQKIVVGPGQSAVCSEYLSYPASSALQIYIDNANDAFEKDECLKAVDEFNWKEI</sequence>
<dbReference type="PROSITE" id="PS51257">
    <property type="entry name" value="PROKAR_LIPOPROTEIN"/>
    <property type="match status" value="1"/>
</dbReference>
<accession>A0ABQ0AB48</accession>
<evidence type="ECO:0000256" key="1">
    <source>
        <dbReference type="SAM" id="SignalP"/>
    </source>
</evidence>
<evidence type="ECO:0008006" key="4">
    <source>
        <dbReference type="Google" id="ProtNLM"/>
    </source>
</evidence>
<gene>
    <name evidence="2" type="ORF">NBRC116591_26910</name>
</gene>
<organism evidence="2 3">
    <name type="scientific">Sessilibacter corallicola</name>
    <dbReference type="NCBI Taxonomy" id="2904075"/>
    <lineage>
        <taxon>Bacteria</taxon>
        <taxon>Pseudomonadati</taxon>
        <taxon>Pseudomonadota</taxon>
        <taxon>Gammaproteobacteria</taxon>
        <taxon>Cellvibrionales</taxon>
        <taxon>Cellvibrionaceae</taxon>
        <taxon>Sessilibacter</taxon>
    </lineage>
</organism>
<name>A0ABQ0AB48_9GAMM</name>
<dbReference type="Proteomes" id="UP001465153">
    <property type="component" value="Unassembled WGS sequence"/>
</dbReference>
<protein>
    <recommendedName>
        <fullName evidence="4">Lipoprotein</fullName>
    </recommendedName>
</protein>
<reference evidence="2 3" key="1">
    <citation type="submission" date="2024-04" db="EMBL/GenBank/DDBJ databases">
        <title>Draft genome sequence of Sessilibacter corallicola NBRC 116591.</title>
        <authorList>
            <person name="Miyakawa T."/>
            <person name="Kusuya Y."/>
            <person name="Miura T."/>
        </authorList>
    </citation>
    <scope>NUCLEOTIDE SEQUENCE [LARGE SCALE GENOMIC DNA]</scope>
    <source>
        <strain evidence="2 3">KU-00831-HH</strain>
    </source>
</reference>